<feature type="repeat" description="TPR" evidence="7">
    <location>
        <begin position="285"/>
        <end position="318"/>
    </location>
</feature>
<evidence type="ECO:0000313" key="10">
    <source>
        <dbReference type="EMBL" id="CAK9252041.1"/>
    </source>
</evidence>
<evidence type="ECO:0000256" key="3">
    <source>
        <dbReference type="ARBA" id="ARBA00022741"/>
    </source>
</evidence>
<dbReference type="PROSITE" id="PS50293">
    <property type="entry name" value="TPR_REGION"/>
    <property type="match status" value="1"/>
</dbReference>
<evidence type="ECO:0000259" key="9">
    <source>
        <dbReference type="PROSITE" id="PS50125"/>
    </source>
</evidence>
<dbReference type="EMBL" id="CAXAQS010000543">
    <property type="protein sequence ID" value="CAK9252041.1"/>
    <property type="molecule type" value="Genomic_DNA"/>
</dbReference>
<sequence length="701" mass="79416">MEIVGRPPEPDTDRLLKLPDAAYQKRPFRWGSLILADMALIGAEVYRNGGLDKEMDIAFGYIMMWLLVNIVTVRLIVNDHRLRGGVLACENIEWAACGAGGEGGDLSREVAGWLLHECYRNPPASMHEKISEIKRLIPVDIRLAREATELLLGLVEAGGSDKDRAEVYHLAGLVRFYADEVRDAVKWYNKELKLRQKLKDTKGASDALNNIGATYYQKGQLDKAMNYYKKALAHREKINDRRGIAGCYENIGVVMLRFGMVAGALDMHFQALKINQELGETERVGVSLQNIGMAYYSQGDYDYALEKYKESLDIAQKINDKVRAIQLMINIGSVLIRKNDFAGARKYYKRCYEESRTIGYQHGLIASLHNLADIELNKGNYQESIKHYMESIHIARGTGHILHIISAMTGMGRSYGLLGRYRKALEYYKQYISLRDDMINKETSRTITEIKTRYEVEKKEKEAEISRLRNTELKSALDALTAAKEQSDELLLNILPRDVAEELKDKGSVTARYYEHAAVLFIDVKDFTSLSEHLSPHELVSVIDVYFSLFDSIIGEYAIEKIKTIGDAYLCVAGLPVPDEQSAVTAVRAAIQIRDTVSRLNKMRRDNDLLCFEFRFGLHVGPVIAGVVGQRKFEYDIWGDTVNTAARMEQLSDAGHINITGETHQLLRDAFECSYRGKIEAKNKGLLDMYFVEREKADKNL</sequence>
<keyword evidence="4" id="KW-1133">Transmembrane helix</keyword>
<dbReference type="Pfam" id="PF13424">
    <property type="entry name" value="TPR_12"/>
    <property type="match status" value="3"/>
</dbReference>
<evidence type="ECO:0000256" key="5">
    <source>
        <dbReference type="ARBA" id="ARBA00023136"/>
    </source>
</evidence>
<keyword evidence="5" id="KW-0472">Membrane</keyword>
<keyword evidence="3" id="KW-0547">Nucleotide-binding</keyword>
<organism evidence="10 11">
    <name type="scientific">Sphagnum jensenii</name>
    <dbReference type="NCBI Taxonomy" id="128206"/>
    <lineage>
        <taxon>Eukaryota</taxon>
        <taxon>Viridiplantae</taxon>
        <taxon>Streptophyta</taxon>
        <taxon>Embryophyta</taxon>
        <taxon>Bryophyta</taxon>
        <taxon>Sphagnophytina</taxon>
        <taxon>Sphagnopsida</taxon>
        <taxon>Sphagnales</taxon>
        <taxon>Sphagnaceae</taxon>
        <taxon>Sphagnum</taxon>
    </lineage>
</organism>
<keyword evidence="2" id="KW-0812">Transmembrane</keyword>
<dbReference type="SUPFAM" id="SSF48452">
    <property type="entry name" value="TPR-like"/>
    <property type="match status" value="2"/>
</dbReference>
<keyword evidence="6 8" id="KW-0456">Lyase</keyword>
<dbReference type="PROSITE" id="PS50005">
    <property type="entry name" value="TPR"/>
    <property type="match status" value="3"/>
</dbReference>
<evidence type="ECO:0000256" key="7">
    <source>
        <dbReference type="PROSITE-ProRule" id="PRU00339"/>
    </source>
</evidence>
<dbReference type="InterPro" id="IPR050401">
    <property type="entry name" value="Cyclic_nucleotide_synthase"/>
</dbReference>
<keyword evidence="11" id="KW-1185">Reference proteome</keyword>
<feature type="repeat" description="TPR" evidence="7">
    <location>
        <begin position="405"/>
        <end position="438"/>
    </location>
</feature>
<gene>
    <name evidence="10" type="ORF">CSSPJE1EN1_LOCUS27419</name>
</gene>
<proteinExistence type="inferred from homology"/>
<evidence type="ECO:0000256" key="6">
    <source>
        <dbReference type="ARBA" id="ARBA00023239"/>
    </source>
</evidence>
<evidence type="ECO:0000256" key="1">
    <source>
        <dbReference type="ARBA" id="ARBA00004370"/>
    </source>
</evidence>
<feature type="repeat" description="TPR" evidence="7">
    <location>
        <begin position="205"/>
        <end position="238"/>
    </location>
</feature>
<comment type="subcellular location">
    <subcellularLocation>
        <location evidence="1">Membrane</location>
    </subcellularLocation>
</comment>
<protein>
    <recommendedName>
        <fullName evidence="9">Guanylate cyclase domain-containing protein</fullName>
    </recommendedName>
</protein>
<dbReference type="InterPro" id="IPR019734">
    <property type="entry name" value="TPR_rpt"/>
</dbReference>
<dbReference type="PANTHER" id="PTHR11920">
    <property type="entry name" value="GUANYLYL CYCLASE"/>
    <property type="match status" value="1"/>
</dbReference>
<evidence type="ECO:0000256" key="2">
    <source>
        <dbReference type="ARBA" id="ARBA00022692"/>
    </source>
</evidence>
<dbReference type="InterPro" id="IPR018297">
    <property type="entry name" value="A/G_cyclase_CS"/>
</dbReference>
<evidence type="ECO:0000256" key="8">
    <source>
        <dbReference type="RuleBase" id="RU000405"/>
    </source>
</evidence>
<dbReference type="CDD" id="cd07302">
    <property type="entry name" value="CHD"/>
    <property type="match status" value="1"/>
</dbReference>
<evidence type="ECO:0000256" key="4">
    <source>
        <dbReference type="ARBA" id="ARBA00022989"/>
    </source>
</evidence>
<dbReference type="InterPro" id="IPR001054">
    <property type="entry name" value="A/G_cyclase"/>
</dbReference>
<dbReference type="PROSITE" id="PS50125">
    <property type="entry name" value="GUANYLATE_CYCLASE_2"/>
    <property type="match status" value="1"/>
</dbReference>
<name>A0ABP0VDN2_9BRYO</name>
<dbReference type="Gene3D" id="3.30.70.1230">
    <property type="entry name" value="Nucleotide cyclase"/>
    <property type="match status" value="1"/>
</dbReference>
<comment type="caution">
    <text evidence="10">The sequence shown here is derived from an EMBL/GenBank/DDBJ whole genome shotgun (WGS) entry which is preliminary data.</text>
</comment>
<dbReference type="Proteomes" id="UP001497444">
    <property type="component" value="Unassembled WGS sequence"/>
</dbReference>
<dbReference type="InterPro" id="IPR011990">
    <property type="entry name" value="TPR-like_helical_dom_sf"/>
</dbReference>
<accession>A0ABP0VDN2</accession>
<dbReference type="PROSITE" id="PS00452">
    <property type="entry name" value="GUANYLATE_CYCLASE_1"/>
    <property type="match status" value="1"/>
</dbReference>
<evidence type="ECO:0000313" key="11">
    <source>
        <dbReference type="Proteomes" id="UP001497444"/>
    </source>
</evidence>
<dbReference type="Pfam" id="PF00211">
    <property type="entry name" value="Guanylate_cyc"/>
    <property type="match status" value="1"/>
</dbReference>
<dbReference type="Gene3D" id="1.25.40.10">
    <property type="entry name" value="Tetratricopeptide repeat domain"/>
    <property type="match status" value="1"/>
</dbReference>
<keyword evidence="7" id="KW-0802">TPR repeat</keyword>
<comment type="similarity">
    <text evidence="8">Belongs to the adenylyl cyclase class-4/guanylyl cyclase family.</text>
</comment>
<reference evidence="10" key="1">
    <citation type="submission" date="2024-02" db="EMBL/GenBank/DDBJ databases">
        <authorList>
            <consortium name="ELIXIR-Norway"/>
            <consortium name="Elixir Norway"/>
        </authorList>
    </citation>
    <scope>NUCLEOTIDE SEQUENCE</scope>
</reference>
<dbReference type="SMART" id="SM00028">
    <property type="entry name" value="TPR"/>
    <property type="match status" value="7"/>
</dbReference>
<dbReference type="InterPro" id="IPR029787">
    <property type="entry name" value="Nucleotide_cyclase"/>
</dbReference>
<feature type="domain" description="Guanylate cyclase" evidence="9">
    <location>
        <begin position="518"/>
        <end position="649"/>
    </location>
</feature>
<dbReference type="SUPFAM" id="SSF55073">
    <property type="entry name" value="Nucleotide cyclase"/>
    <property type="match status" value="1"/>
</dbReference>
<dbReference type="PANTHER" id="PTHR11920:SF335">
    <property type="entry name" value="GUANYLATE CYCLASE"/>
    <property type="match status" value="1"/>
</dbReference>
<dbReference type="SMART" id="SM00044">
    <property type="entry name" value="CYCc"/>
    <property type="match status" value="1"/>
</dbReference>